<reference evidence="2 3" key="2">
    <citation type="journal article" date="2013" name="Genome Announc.">
        <title>Genome Sequence of Growth-Improving Paenibacillus mucilaginosus Strain KNP414.</title>
        <authorList>
            <person name="Lu J.J."/>
            <person name="Wang J.F."/>
            <person name="Hu X.F."/>
        </authorList>
    </citation>
    <scope>NUCLEOTIDE SEQUENCE [LARGE SCALE GENOMIC DNA]</scope>
    <source>
        <strain evidence="2 3">KNP414</strain>
    </source>
</reference>
<dbReference type="AlphaFoldDB" id="F8FJ33"/>
<dbReference type="RefSeq" id="WP_013913912.1">
    <property type="nucleotide sequence ID" value="NC_015690.1"/>
</dbReference>
<dbReference type="EMBL" id="CP002869">
    <property type="protein sequence ID" value="AEI38746.1"/>
    <property type="molecule type" value="Genomic_DNA"/>
</dbReference>
<dbReference type="HOGENOM" id="CLU_152474_0_0_9"/>
<name>F8FJ33_PAEMK</name>
<keyword evidence="1" id="KW-0472">Membrane</keyword>
<evidence type="ECO:0000256" key="1">
    <source>
        <dbReference type="SAM" id="Phobius"/>
    </source>
</evidence>
<dbReference type="Proteomes" id="UP000006620">
    <property type="component" value="Chromosome"/>
</dbReference>
<proteinExistence type="predicted"/>
<reference evidence="3" key="1">
    <citation type="submission" date="2011-06" db="EMBL/GenBank/DDBJ databases">
        <title>Complete genome sequence of Paenibacillus mucilaginosus KNP414.</title>
        <authorList>
            <person name="Wang J."/>
            <person name="Hu S."/>
            <person name="Hu X."/>
            <person name="Zhang B."/>
            <person name="Dong D."/>
            <person name="Zhang S."/>
            <person name="Zhao K."/>
            <person name="Wu D."/>
        </authorList>
    </citation>
    <scope>NUCLEOTIDE SEQUENCE [LARGE SCALE GENOMIC DNA]</scope>
    <source>
        <strain evidence="3">KNP414</strain>
    </source>
</reference>
<sequence>MMLGLVWIIGCYAAGIAVIHALHRQWKRRGTRRAAHYVLYAQNAQMQLEWYLRSLYFFSWIKGRPIEVTLVDEGSTDETLQIAARIAQEQALNVVESPYWNMDTWIEGHQEQDVVVIRLNQIKGLESAYKWL</sequence>
<evidence type="ECO:0000313" key="3">
    <source>
        <dbReference type="Proteomes" id="UP000006620"/>
    </source>
</evidence>
<accession>F8FJ33</accession>
<dbReference type="KEGG" id="pms:KNP414_00095"/>
<keyword evidence="1" id="KW-0812">Transmembrane</keyword>
<gene>
    <name evidence="2" type="ordered locus">KNP414_00095</name>
</gene>
<keyword evidence="1" id="KW-1133">Transmembrane helix</keyword>
<organism evidence="2 3">
    <name type="scientific">Paenibacillus mucilaginosus (strain KNP414)</name>
    <dbReference type="NCBI Taxonomy" id="1036673"/>
    <lineage>
        <taxon>Bacteria</taxon>
        <taxon>Bacillati</taxon>
        <taxon>Bacillota</taxon>
        <taxon>Bacilli</taxon>
        <taxon>Bacillales</taxon>
        <taxon>Paenibacillaceae</taxon>
        <taxon>Paenibacillus</taxon>
    </lineage>
</organism>
<evidence type="ECO:0000313" key="2">
    <source>
        <dbReference type="EMBL" id="AEI38746.1"/>
    </source>
</evidence>
<protein>
    <submittedName>
        <fullName evidence="2">Uncharacterized protein</fullName>
    </submittedName>
</protein>
<dbReference type="PATRIC" id="fig|1036673.3.peg.88"/>
<feature type="transmembrane region" description="Helical" evidence="1">
    <location>
        <begin position="6"/>
        <end position="23"/>
    </location>
</feature>